<dbReference type="AlphaFoldDB" id="X1QIG1"/>
<dbReference type="InterPro" id="IPR015424">
    <property type="entry name" value="PyrdxlP-dep_Trfase"/>
</dbReference>
<dbReference type="EMBL" id="BARV01045352">
    <property type="protein sequence ID" value="GAI68013.1"/>
    <property type="molecule type" value="Genomic_DNA"/>
</dbReference>
<dbReference type="InterPro" id="IPR000653">
    <property type="entry name" value="DegT/StrS_aminotransferase"/>
</dbReference>
<accession>X1QIG1</accession>
<dbReference type="InterPro" id="IPR015422">
    <property type="entry name" value="PyrdxlP-dep_Trfase_small"/>
</dbReference>
<feature type="non-terminal residue" evidence="1">
    <location>
        <position position="1"/>
    </location>
</feature>
<protein>
    <recommendedName>
        <fullName evidence="2">DegT/DnrJ/EryC1/StrS aminotransferase family protein</fullName>
    </recommendedName>
</protein>
<sequence>YRKGEYPKAERYYDRAITLPIFPKMSDEDIDDVIKAVYKVIRYYWR</sequence>
<dbReference type="Gene3D" id="3.90.1150.10">
    <property type="entry name" value="Aspartate Aminotransferase, domain 1"/>
    <property type="match status" value="1"/>
</dbReference>
<organism evidence="1">
    <name type="scientific">marine sediment metagenome</name>
    <dbReference type="NCBI Taxonomy" id="412755"/>
    <lineage>
        <taxon>unclassified sequences</taxon>
        <taxon>metagenomes</taxon>
        <taxon>ecological metagenomes</taxon>
    </lineage>
</organism>
<dbReference type="Pfam" id="PF01041">
    <property type="entry name" value="DegT_DnrJ_EryC1"/>
    <property type="match status" value="1"/>
</dbReference>
<dbReference type="SUPFAM" id="SSF53383">
    <property type="entry name" value="PLP-dependent transferases"/>
    <property type="match status" value="1"/>
</dbReference>
<evidence type="ECO:0000313" key="1">
    <source>
        <dbReference type="EMBL" id="GAI68013.1"/>
    </source>
</evidence>
<proteinExistence type="predicted"/>
<name>X1QIG1_9ZZZZ</name>
<reference evidence="1" key="1">
    <citation type="journal article" date="2014" name="Front. Microbiol.">
        <title>High frequency of phylogenetically diverse reductive dehalogenase-homologous genes in deep subseafloor sedimentary metagenomes.</title>
        <authorList>
            <person name="Kawai M."/>
            <person name="Futagami T."/>
            <person name="Toyoda A."/>
            <person name="Takaki Y."/>
            <person name="Nishi S."/>
            <person name="Hori S."/>
            <person name="Arai W."/>
            <person name="Tsubouchi T."/>
            <person name="Morono Y."/>
            <person name="Uchiyama I."/>
            <person name="Ito T."/>
            <person name="Fujiyama A."/>
            <person name="Inagaki F."/>
            <person name="Takami H."/>
        </authorList>
    </citation>
    <scope>NUCLEOTIDE SEQUENCE</scope>
    <source>
        <strain evidence="1">Expedition CK06-06</strain>
    </source>
</reference>
<comment type="caution">
    <text evidence="1">The sequence shown here is derived from an EMBL/GenBank/DDBJ whole genome shotgun (WGS) entry which is preliminary data.</text>
</comment>
<evidence type="ECO:0008006" key="2">
    <source>
        <dbReference type="Google" id="ProtNLM"/>
    </source>
</evidence>
<gene>
    <name evidence="1" type="ORF">S06H3_66492</name>
</gene>